<comment type="caution">
    <text evidence="2">The sequence shown here is derived from an EMBL/GenBank/DDBJ whole genome shotgun (WGS) entry which is preliminary data.</text>
</comment>
<feature type="region of interest" description="Disordered" evidence="1">
    <location>
        <begin position="126"/>
        <end position="156"/>
    </location>
</feature>
<accession>A0AAN9A4K6</accession>
<dbReference type="AlphaFoldDB" id="A0AAN9A4K6"/>
<dbReference type="Pfam" id="PF15169">
    <property type="entry name" value="Cybc1_Eros"/>
    <property type="match status" value="1"/>
</dbReference>
<organism evidence="2 3">
    <name type="scientific">Halocaridina rubra</name>
    <name type="common">Hawaiian red shrimp</name>
    <dbReference type="NCBI Taxonomy" id="373956"/>
    <lineage>
        <taxon>Eukaryota</taxon>
        <taxon>Metazoa</taxon>
        <taxon>Ecdysozoa</taxon>
        <taxon>Arthropoda</taxon>
        <taxon>Crustacea</taxon>
        <taxon>Multicrustacea</taxon>
        <taxon>Malacostraca</taxon>
        <taxon>Eumalacostraca</taxon>
        <taxon>Eucarida</taxon>
        <taxon>Decapoda</taxon>
        <taxon>Pleocyemata</taxon>
        <taxon>Caridea</taxon>
        <taxon>Atyoidea</taxon>
        <taxon>Atyidae</taxon>
        <taxon>Halocaridina</taxon>
    </lineage>
</organism>
<evidence type="ECO:0000256" key="1">
    <source>
        <dbReference type="SAM" id="MobiDB-lite"/>
    </source>
</evidence>
<protein>
    <submittedName>
        <fullName evidence="2">Uncharacterized protein</fullName>
    </submittedName>
</protein>
<dbReference type="EMBL" id="JAXCGZ010005904">
    <property type="protein sequence ID" value="KAK7080481.1"/>
    <property type="molecule type" value="Genomic_DNA"/>
</dbReference>
<feature type="compositionally biased region" description="Basic and acidic residues" evidence="1">
    <location>
        <begin position="126"/>
        <end position="138"/>
    </location>
</feature>
<evidence type="ECO:0000313" key="3">
    <source>
        <dbReference type="Proteomes" id="UP001381693"/>
    </source>
</evidence>
<dbReference type="InterPro" id="IPR027846">
    <property type="entry name" value="Cybc1"/>
</dbReference>
<reference evidence="2 3" key="1">
    <citation type="submission" date="2023-11" db="EMBL/GenBank/DDBJ databases">
        <title>Halocaridina rubra genome assembly.</title>
        <authorList>
            <person name="Smith C."/>
        </authorList>
    </citation>
    <scope>NUCLEOTIDE SEQUENCE [LARGE SCALE GENOMIC DNA]</scope>
    <source>
        <strain evidence="2">EP-1</strain>
        <tissue evidence="2">Whole</tissue>
    </source>
</reference>
<evidence type="ECO:0000313" key="2">
    <source>
        <dbReference type="EMBL" id="KAK7080481.1"/>
    </source>
</evidence>
<keyword evidence="3" id="KW-1185">Reference proteome</keyword>
<gene>
    <name evidence="2" type="ORF">SK128_022596</name>
</gene>
<sequence>MTRRNWFEWLTSRCADSNTLVLEASSVMAVRVLHIKERYKNGYQIGLVLRAGGTIPVSETSIGIKSDQENLAKTIRRFLSLERVEVVRSSWADWSESDEDDLMYNWQPPVEVESLKGSGNINFEDLKFDDDRPNERLLQEGNETASSSDEEIFDDP</sequence>
<proteinExistence type="predicted"/>
<name>A0AAN9A4K6_HALRR</name>
<dbReference type="Proteomes" id="UP001381693">
    <property type="component" value="Unassembled WGS sequence"/>
</dbReference>